<feature type="compositionally biased region" description="Basic and acidic residues" evidence="1">
    <location>
        <begin position="500"/>
        <end position="513"/>
    </location>
</feature>
<protein>
    <recommendedName>
        <fullName evidence="3">Pentacotripeptide-repeat region of PRORP domain-containing protein</fullName>
    </recommendedName>
</protein>
<organism evidence="2">
    <name type="scientific">Leishmania guyanensis</name>
    <dbReference type="NCBI Taxonomy" id="5670"/>
    <lineage>
        <taxon>Eukaryota</taxon>
        <taxon>Discoba</taxon>
        <taxon>Euglenozoa</taxon>
        <taxon>Kinetoplastea</taxon>
        <taxon>Metakinetoplastina</taxon>
        <taxon>Trypanosomatida</taxon>
        <taxon>Trypanosomatidae</taxon>
        <taxon>Leishmaniinae</taxon>
        <taxon>Leishmania</taxon>
        <taxon>Leishmania guyanensis species complex</taxon>
    </lineage>
</organism>
<evidence type="ECO:0008006" key="3">
    <source>
        <dbReference type="Google" id="ProtNLM"/>
    </source>
</evidence>
<feature type="region of interest" description="Disordered" evidence="1">
    <location>
        <begin position="528"/>
        <end position="547"/>
    </location>
</feature>
<feature type="compositionally biased region" description="Polar residues" evidence="1">
    <location>
        <begin position="533"/>
        <end position="547"/>
    </location>
</feature>
<dbReference type="AlphaFoldDB" id="A0A1E1J3Z9"/>
<evidence type="ECO:0000313" key="2">
    <source>
        <dbReference type="EMBL" id="CCM18311.1"/>
    </source>
</evidence>
<reference evidence="2" key="1">
    <citation type="submission" date="2012-08" db="EMBL/GenBank/DDBJ databases">
        <title>Comparative genomics of metastatic and non-metastatic Leishmania guyanensis provides insights into polygenic factors involved in Leishmania RNA virus infection.</title>
        <authorList>
            <person name="Smith D."/>
            <person name="Hertz-Fowler C."/>
            <person name="Martin R."/>
            <person name="Dickens N."/>
            <person name="Fasel N."/>
            <person name="Falquet L."/>
            <person name="Beverley S."/>
            <person name="Zangger H."/>
            <person name="Calderon-Copete S."/>
            <person name="Mottram J."/>
            <person name="Xenarios I."/>
        </authorList>
    </citation>
    <scope>NUCLEOTIDE SEQUENCE</scope>
    <source>
        <strain evidence="2">MHOM/BR/75/M4147/SSU:IR2SAT-LUC</strain>
    </source>
</reference>
<proteinExistence type="predicted"/>
<feature type="compositionally biased region" description="Polar residues" evidence="1">
    <location>
        <begin position="10"/>
        <end position="32"/>
    </location>
</feature>
<feature type="region of interest" description="Disordered" evidence="1">
    <location>
        <begin position="1"/>
        <end position="32"/>
    </location>
</feature>
<accession>A0A1E1J3Z9</accession>
<feature type="region of interest" description="Disordered" evidence="1">
    <location>
        <begin position="483"/>
        <end position="522"/>
    </location>
</feature>
<sequence>MHYLGRPHGSASSSAYTITDSRTHSSSHAVTTPETHLSVFHDGIAGAAQTIGMQRDMIQLLPLHQTEAASSSATAAPTLVSDAATPAALSAMSSELGLARYFNGLAAGDEMAELIRGLHSSIWRCYQDCLQRPVAVQVPASSVSANGAGGGVGAFANESAEHSSRSDDVPLRGSSLGNAGTRFTSPANQSDGAEAVLPIAAPAKPTPIPRGRLKAALRRQYWAATKAAMLFAVESPSVAEEATALHCSNIARSLLYNYYYPSDNRDIASSSPHARATLGIAPVISTLQQGEVRWVLSDTRIVELARKELKGNRVDGAVCGWQHALALLRQVDPTPLTSAVELELYRRTDGHHWAEALGCLWRIKPAHWTEMDVAAAVRCLYSAGRRRHQESSVSMSPDGAEGATTEGGESTSPASNTVFVARLTAQALRIHHAVETAGVLRWSTSSTFNDTLGLIAFGTAGWQDACVLLDKLLASAAAGARSRDPDLKRNAARGVVGTGRGEKAVRSEQHHTGGEAAADDESFLAPTSDESKFMSQGEDTSVTAYSQQRAPSPVSLYHFARANAVTVHQTCRAFRSHWDVGLRYVQLLQEAFADTLNLSSDTAATEDVLRLCIAGQQWEAALRLVTAHKAAMADGAEGERLPAVVQDGSSIAAALKGHAAAVAAAPKRATLSQHRRHYRPDVFVQLVSLLGSVQASRWAAYDLIHRYAAPGAALSTAAVNLDRRNSTTVGLRLSKHYNTNTLSRAYNCLVQNADTLDAAQQVLEQVRCFQSPAREGSSVVTQDKKSCPGGNADRQLRDLDAELVGLETESVAHITYLSAVAGDWCRALHHANALLHEPRYRSTFFPTARLHDAVQYALEQASSPGPSWQVSLQLFTEMMERNVPISEVSFQSAVKRCFSGRVPDQAQKLFYFVLRKGVRP</sequence>
<gene>
    <name evidence="2" type="primary">LgM4147LRVhigh.32.01880.00090</name>
    <name evidence="2" type="ORF">BN36_3257980</name>
</gene>
<feature type="region of interest" description="Disordered" evidence="1">
    <location>
        <begin position="390"/>
        <end position="415"/>
    </location>
</feature>
<evidence type="ECO:0000256" key="1">
    <source>
        <dbReference type="SAM" id="MobiDB-lite"/>
    </source>
</evidence>
<dbReference type="EMBL" id="CALQ01001538">
    <property type="protein sequence ID" value="CCM18311.1"/>
    <property type="molecule type" value="Genomic_DNA"/>
</dbReference>
<feature type="compositionally biased region" description="Low complexity" evidence="1">
    <location>
        <begin position="399"/>
        <end position="412"/>
    </location>
</feature>
<name>A0A1E1J3Z9_LEIGU</name>